<organism evidence="2">
    <name type="scientific">Salvia splendens</name>
    <name type="common">Scarlet sage</name>
    <dbReference type="NCBI Taxonomy" id="180675"/>
    <lineage>
        <taxon>Eukaryota</taxon>
        <taxon>Viridiplantae</taxon>
        <taxon>Streptophyta</taxon>
        <taxon>Embryophyta</taxon>
        <taxon>Tracheophyta</taxon>
        <taxon>Spermatophyta</taxon>
        <taxon>Magnoliopsida</taxon>
        <taxon>eudicotyledons</taxon>
        <taxon>Gunneridae</taxon>
        <taxon>Pentapetalae</taxon>
        <taxon>asterids</taxon>
        <taxon>lamiids</taxon>
        <taxon>Lamiales</taxon>
        <taxon>Lamiaceae</taxon>
        <taxon>Nepetoideae</taxon>
        <taxon>Mentheae</taxon>
        <taxon>Salviinae</taxon>
        <taxon>Salvia</taxon>
        <taxon>Salvia subgen. Calosphace</taxon>
        <taxon>core Calosphace</taxon>
    </lineage>
</organism>
<dbReference type="AlphaFoldDB" id="A0A8X8YMA9"/>
<evidence type="ECO:0000313" key="2">
    <source>
        <dbReference type="EMBL" id="KAG6435036.1"/>
    </source>
</evidence>
<protein>
    <submittedName>
        <fullName evidence="2">Uncharacterized protein</fullName>
    </submittedName>
</protein>
<name>A0A8X8YMA9_SALSN</name>
<comment type="caution">
    <text evidence="2">The sequence shown here is derived from an EMBL/GenBank/DDBJ whole genome shotgun (WGS) entry which is preliminary data.</text>
</comment>
<evidence type="ECO:0000256" key="1">
    <source>
        <dbReference type="SAM" id="MobiDB-lite"/>
    </source>
</evidence>
<feature type="region of interest" description="Disordered" evidence="1">
    <location>
        <begin position="56"/>
        <end position="88"/>
    </location>
</feature>
<gene>
    <name evidence="2" type="ORF">SASPL_106685</name>
</gene>
<reference evidence="2" key="2">
    <citation type="submission" date="2020-08" db="EMBL/GenBank/DDBJ databases">
        <title>Plant Genome Project.</title>
        <authorList>
            <person name="Zhang R.-G."/>
        </authorList>
    </citation>
    <scope>NUCLEOTIDE SEQUENCE</scope>
    <source>
        <strain evidence="2">Huo1</strain>
        <tissue evidence="2">Leaf</tissue>
    </source>
</reference>
<feature type="compositionally biased region" description="Basic residues" evidence="1">
    <location>
        <begin position="73"/>
        <end position="88"/>
    </location>
</feature>
<accession>A0A8X8YMA9</accession>
<reference evidence="2" key="1">
    <citation type="submission" date="2018-01" db="EMBL/GenBank/DDBJ databases">
        <authorList>
            <person name="Mao J.F."/>
        </authorList>
    </citation>
    <scope>NUCLEOTIDE SEQUENCE</scope>
    <source>
        <strain evidence="2">Huo1</strain>
        <tissue evidence="2">Leaf</tissue>
    </source>
</reference>
<feature type="compositionally biased region" description="Basic and acidic residues" evidence="1">
    <location>
        <begin position="56"/>
        <end position="69"/>
    </location>
</feature>
<keyword evidence="3" id="KW-1185">Reference proteome</keyword>
<evidence type="ECO:0000313" key="3">
    <source>
        <dbReference type="Proteomes" id="UP000298416"/>
    </source>
</evidence>
<dbReference type="Proteomes" id="UP000298416">
    <property type="component" value="Unassembled WGS sequence"/>
</dbReference>
<proteinExistence type="predicted"/>
<sequence length="88" mass="9796">MYYPLVHYTLCALTLKIVALQERTACVRWPVPPKSIAGSSLAEICHSLVAKTYSSEDRGNAMKRGHDAAMNHNGKKRKRRGGKSKRNA</sequence>
<dbReference type="EMBL" id="PNBA02000002">
    <property type="protein sequence ID" value="KAG6435036.1"/>
    <property type="molecule type" value="Genomic_DNA"/>
</dbReference>